<organism evidence="1 2">
    <name type="scientific">Trichomonas vaginalis (strain ATCC PRA-98 / G3)</name>
    <dbReference type="NCBI Taxonomy" id="412133"/>
    <lineage>
        <taxon>Eukaryota</taxon>
        <taxon>Metamonada</taxon>
        <taxon>Parabasalia</taxon>
        <taxon>Trichomonadida</taxon>
        <taxon>Trichomonadidae</taxon>
        <taxon>Trichomonas</taxon>
    </lineage>
</organism>
<dbReference type="InParanoid" id="A2E679"/>
<dbReference type="InterPro" id="IPR051279">
    <property type="entry name" value="PP1-Reg/Actin-Interact_Protein"/>
</dbReference>
<gene>
    <name evidence="1" type="ORF">TVAG_458740</name>
</gene>
<sequence length="735" mass="85341">MQGNQEVKEFFHQRGEDVILITEVTKIHDHGGKSQRKLAITDNEIVYFDIKKSQVEILRCGVWFELAHIDQFDENECKLLFNTEILFHFTYKDKNEVPLAINYVIQQLFTNDEQIKLNFSRNHFPEHIPSPRSIFAKFMHIRSLQHIEIPDNDIQKFKLSLMLKKHQINITEYSSNTIPLIINTLQMSPLINEVIINGNNDYPGYKIFSDLIACEGKFSHITIDSVPFSYEFNTAMDILCKFQNHFLTGLTFINTSLGEEELDLLSQAYLNTKMHSLGFHNAIEQSSILKLQTSFLPSLGSTITMLTLDNTLGLNIKSFLNKMPKLNKLSLSGCQLDVIDTINAITSCSKVSLRSLNLNHNQCFKYHEYDLPKTLTTLLINDIKWGPSVFPSFFAKLISFGIPKFRLSVCSIKISSDDWNSTNKIFETSSGENFHTFIWENNKITPQFIIFMKTLFHLQVLSLKSCIISDIPTTIRDLSINIIYLVNLKQFIMSNCELGFETNIILNSLTHLENVEYIDVSFNSIPEECLLMIPQLKLSMEHLQYVIVDGSQMKLETVEKLIAEIISKNFHIIPFPLFDISTLLETGSLSPQKYIDIVRCWKLFDHDNPENTFSHVFEENFEIYSFNKYELFRYYYRTIEESEKSILRSKKIKRKPMKVNFIEQNQINSSPKHQESKVIHHRTRNIKTLESDRSKIEDRISLSFPLPHIPDPSSSKEVRMLEKKYSLSKLKPSIK</sequence>
<dbReference type="PANTHER" id="PTHR24112">
    <property type="entry name" value="LEUCINE-RICH REPEAT, ISOFORM F-RELATED"/>
    <property type="match status" value="1"/>
</dbReference>
<accession>A2E679</accession>
<dbReference type="Gene3D" id="3.80.10.10">
    <property type="entry name" value="Ribonuclease Inhibitor"/>
    <property type="match status" value="1"/>
</dbReference>
<dbReference type="InterPro" id="IPR032675">
    <property type="entry name" value="LRR_dom_sf"/>
</dbReference>
<dbReference type="AlphaFoldDB" id="A2E679"/>
<dbReference type="KEGG" id="tva:4769760"/>
<keyword evidence="2" id="KW-1185">Reference proteome</keyword>
<dbReference type="SMR" id="A2E679"/>
<reference evidence="1" key="1">
    <citation type="submission" date="2006-10" db="EMBL/GenBank/DDBJ databases">
        <authorList>
            <person name="Amadeo P."/>
            <person name="Zhao Q."/>
            <person name="Wortman J."/>
            <person name="Fraser-Liggett C."/>
            <person name="Carlton J."/>
        </authorList>
    </citation>
    <scope>NUCLEOTIDE SEQUENCE</scope>
    <source>
        <strain evidence="1">G3</strain>
    </source>
</reference>
<dbReference type="Proteomes" id="UP000001542">
    <property type="component" value="Unassembled WGS sequence"/>
</dbReference>
<protein>
    <submittedName>
        <fullName evidence="1">Leucine Rich Repeat family protein</fullName>
    </submittedName>
</protein>
<dbReference type="VEuPathDB" id="TrichDB:TVAGG3_0394170"/>
<reference evidence="1" key="2">
    <citation type="journal article" date="2007" name="Science">
        <title>Draft genome sequence of the sexually transmitted pathogen Trichomonas vaginalis.</title>
        <authorList>
            <person name="Carlton J.M."/>
            <person name="Hirt R.P."/>
            <person name="Silva J.C."/>
            <person name="Delcher A.L."/>
            <person name="Schatz M."/>
            <person name="Zhao Q."/>
            <person name="Wortman J.R."/>
            <person name="Bidwell S.L."/>
            <person name="Alsmark U.C.M."/>
            <person name="Besteiro S."/>
            <person name="Sicheritz-Ponten T."/>
            <person name="Noel C.J."/>
            <person name="Dacks J.B."/>
            <person name="Foster P.G."/>
            <person name="Simillion C."/>
            <person name="Van de Peer Y."/>
            <person name="Miranda-Saavedra D."/>
            <person name="Barton G.J."/>
            <person name="Westrop G.D."/>
            <person name="Mueller S."/>
            <person name="Dessi D."/>
            <person name="Fiori P.L."/>
            <person name="Ren Q."/>
            <person name="Paulsen I."/>
            <person name="Zhang H."/>
            <person name="Bastida-Corcuera F.D."/>
            <person name="Simoes-Barbosa A."/>
            <person name="Brown M.T."/>
            <person name="Hayes R.D."/>
            <person name="Mukherjee M."/>
            <person name="Okumura C.Y."/>
            <person name="Schneider R."/>
            <person name="Smith A.J."/>
            <person name="Vanacova S."/>
            <person name="Villalvazo M."/>
            <person name="Haas B.J."/>
            <person name="Pertea M."/>
            <person name="Feldblyum T.V."/>
            <person name="Utterback T.R."/>
            <person name="Shu C.L."/>
            <person name="Osoegawa K."/>
            <person name="de Jong P.J."/>
            <person name="Hrdy I."/>
            <person name="Horvathova L."/>
            <person name="Zubacova Z."/>
            <person name="Dolezal P."/>
            <person name="Malik S.B."/>
            <person name="Logsdon J.M. Jr."/>
            <person name="Henze K."/>
            <person name="Gupta A."/>
            <person name="Wang C.C."/>
            <person name="Dunne R.L."/>
            <person name="Upcroft J.A."/>
            <person name="Upcroft P."/>
            <person name="White O."/>
            <person name="Salzberg S.L."/>
            <person name="Tang P."/>
            <person name="Chiu C.-H."/>
            <person name="Lee Y.-S."/>
            <person name="Embley T.M."/>
            <person name="Coombs G.H."/>
            <person name="Mottram J.C."/>
            <person name="Tachezy J."/>
            <person name="Fraser-Liggett C.M."/>
            <person name="Johnson P.J."/>
        </authorList>
    </citation>
    <scope>NUCLEOTIDE SEQUENCE [LARGE SCALE GENOMIC DNA]</scope>
    <source>
        <strain evidence="1">G3</strain>
    </source>
</reference>
<evidence type="ECO:0000313" key="2">
    <source>
        <dbReference type="Proteomes" id="UP000001542"/>
    </source>
</evidence>
<evidence type="ECO:0000313" key="1">
    <source>
        <dbReference type="EMBL" id="EAY11802.1"/>
    </source>
</evidence>
<dbReference type="EMBL" id="DS113312">
    <property type="protein sequence ID" value="EAY11802.1"/>
    <property type="molecule type" value="Genomic_DNA"/>
</dbReference>
<dbReference type="RefSeq" id="XP_001324025.1">
    <property type="nucleotide sequence ID" value="XM_001323990.1"/>
</dbReference>
<dbReference type="PANTHER" id="PTHR24112:SF64">
    <property type="entry name" value="CHROMOSOME UNDETERMINED SCAFFOLD_46, WHOLE GENOME SHOTGUN SEQUENCE"/>
    <property type="match status" value="1"/>
</dbReference>
<dbReference type="VEuPathDB" id="TrichDB:TVAG_458740"/>
<dbReference type="SUPFAM" id="SSF52047">
    <property type="entry name" value="RNI-like"/>
    <property type="match status" value="1"/>
</dbReference>
<proteinExistence type="predicted"/>
<name>A2E679_TRIV3</name>